<evidence type="ECO:0000256" key="1">
    <source>
        <dbReference type="SAM" id="MobiDB-lite"/>
    </source>
</evidence>
<dbReference type="InterPro" id="IPR008492">
    <property type="entry name" value="Rv2714-like"/>
</dbReference>
<dbReference type="PIRSF" id="PIRSF028754">
    <property type="entry name" value="UCP028754"/>
    <property type="match status" value="1"/>
</dbReference>
<name>A0A3L6ZP42_9MICO</name>
<gene>
    <name evidence="2" type="ORF">D9V30_06495</name>
</gene>
<sequence length="300" mass="32903">MVPRGLSWSDAGTDSADGCVNGRVLIVAFDGWTDAGEASTRAATELRDRAGLRLARSIDPEPYYDYQFSRPRISIRGDGTREIVWPGAQLYTPADDGRLLVLLAQEPARSWQAFVAEILDIALAHDVEHMILLGSLLADAPHTRETPITLSSDNEEVRDRLQLERSQYEGPVGLSSVLADSAETAGIPTLMMWAQVPHYVHSTPNPKAALALVRKVASLVGVAVEPEALAREAEQWQQGVDTIADDDEEMAEYIQQLEHTRDTVESPEASGEAIAEEFERYLRRDDDRGKGDRGEGPLGS</sequence>
<dbReference type="Pfam" id="PF09754">
    <property type="entry name" value="PAC2"/>
    <property type="match status" value="1"/>
</dbReference>
<evidence type="ECO:0000313" key="2">
    <source>
        <dbReference type="EMBL" id="RLP69714.1"/>
    </source>
</evidence>
<evidence type="ECO:0000313" key="3">
    <source>
        <dbReference type="Proteomes" id="UP000275395"/>
    </source>
</evidence>
<reference evidence="2 3" key="1">
    <citation type="submission" date="2018-10" db="EMBL/GenBank/DDBJ databases">
        <authorList>
            <person name="Li J."/>
        </authorList>
    </citation>
    <scope>NUCLEOTIDE SEQUENCE [LARGE SCALE GENOMIC DNA]</scope>
    <source>
        <strain evidence="2 3">JCM 30549</strain>
    </source>
</reference>
<feature type="compositionally biased region" description="Basic and acidic residues" evidence="1">
    <location>
        <begin position="277"/>
        <end position="300"/>
    </location>
</feature>
<dbReference type="Proteomes" id="UP000275395">
    <property type="component" value="Unassembled WGS sequence"/>
</dbReference>
<organism evidence="2 3">
    <name type="scientific">Mycetocola reblochoni</name>
    <dbReference type="NCBI Taxonomy" id="331618"/>
    <lineage>
        <taxon>Bacteria</taxon>
        <taxon>Bacillati</taxon>
        <taxon>Actinomycetota</taxon>
        <taxon>Actinomycetes</taxon>
        <taxon>Micrococcales</taxon>
        <taxon>Microbacteriaceae</taxon>
        <taxon>Mycetocola</taxon>
    </lineage>
</organism>
<dbReference type="AlphaFoldDB" id="A0A3L6ZP42"/>
<accession>A0A3L6ZP42</accession>
<feature type="region of interest" description="Disordered" evidence="1">
    <location>
        <begin position="259"/>
        <end position="300"/>
    </location>
</feature>
<comment type="caution">
    <text evidence="2">The sequence shown here is derived from an EMBL/GenBank/DDBJ whole genome shotgun (WGS) entry which is preliminary data.</text>
</comment>
<dbReference type="InterPro" id="IPR038389">
    <property type="entry name" value="PSMG2_sf"/>
</dbReference>
<dbReference type="InterPro" id="IPR019151">
    <property type="entry name" value="Proteasome_assmbl_chaperone_2"/>
</dbReference>
<dbReference type="Gene3D" id="3.40.50.10900">
    <property type="entry name" value="PAC-like subunit"/>
    <property type="match status" value="1"/>
</dbReference>
<proteinExistence type="predicted"/>
<dbReference type="EMBL" id="RCUW01000004">
    <property type="protein sequence ID" value="RLP69714.1"/>
    <property type="molecule type" value="Genomic_DNA"/>
</dbReference>
<dbReference type="SUPFAM" id="SSF159659">
    <property type="entry name" value="Cgl1923-like"/>
    <property type="match status" value="1"/>
</dbReference>
<protein>
    <submittedName>
        <fullName evidence="2">PAC2 family protein</fullName>
    </submittedName>
</protein>